<feature type="domain" description="CUB" evidence="2">
    <location>
        <begin position="92"/>
        <end position="133"/>
    </location>
</feature>
<organism evidence="3 4">
    <name type="scientific">Polyplax serrata</name>
    <name type="common">Common mouse louse</name>
    <dbReference type="NCBI Taxonomy" id="468196"/>
    <lineage>
        <taxon>Eukaryota</taxon>
        <taxon>Metazoa</taxon>
        <taxon>Ecdysozoa</taxon>
        <taxon>Arthropoda</taxon>
        <taxon>Hexapoda</taxon>
        <taxon>Insecta</taxon>
        <taxon>Pterygota</taxon>
        <taxon>Neoptera</taxon>
        <taxon>Paraneoptera</taxon>
        <taxon>Psocodea</taxon>
        <taxon>Troctomorpha</taxon>
        <taxon>Phthiraptera</taxon>
        <taxon>Anoplura</taxon>
        <taxon>Polyplacidae</taxon>
        <taxon>Polyplax</taxon>
    </lineage>
</organism>
<dbReference type="Proteomes" id="UP001372834">
    <property type="component" value="Unassembled WGS sequence"/>
</dbReference>
<evidence type="ECO:0000259" key="2">
    <source>
        <dbReference type="Pfam" id="PF00431"/>
    </source>
</evidence>
<dbReference type="InterPro" id="IPR000859">
    <property type="entry name" value="CUB_dom"/>
</dbReference>
<dbReference type="CDD" id="cd00041">
    <property type="entry name" value="CUB"/>
    <property type="match status" value="1"/>
</dbReference>
<sequence>MRKPTRGAKAIAAAAAASGTTLIAWLVVGVRTGFAKIGLGLTDKMQVPGAVGIWKVDDFQSKTLFGWETYVKDLIFTCQCDQTFVSRPNDPQNGTFTAPNLPNPDGHSRQCIYTFIAGPKQRVEIVFSHFSLRGTPPE</sequence>
<evidence type="ECO:0000256" key="1">
    <source>
        <dbReference type="ARBA" id="ARBA00023157"/>
    </source>
</evidence>
<proteinExistence type="predicted"/>
<dbReference type="InterPro" id="IPR035914">
    <property type="entry name" value="Sperma_CUB_dom_sf"/>
</dbReference>
<evidence type="ECO:0000313" key="3">
    <source>
        <dbReference type="EMBL" id="KAK6630469.1"/>
    </source>
</evidence>
<dbReference type="SUPFAM" id="SSF49854">
    <property type="entry name" value="Spermadhesin, CUB domain"/>
    <property type="match status" value="1"/>
</dbReference>
<accession>A0AAN8NWF1</accession>
<name>A0AAN8NWF1_POLSC</name>
<dbReference type="EMBL" id="JAWJWE010000011">
    <property type="protein sequence ID" value="KAK6630469.1"/>
    <property type="molecule type" value="Genomic_DNA"/>
</dbReference>
<reference evidence="3 4" key="1">
    <citation type="submission" date="2023-10" db="EMBL/GenBank/DDBJ databases">
        <title>Genomes of two closely related lineages of the louse Polyplax serrata with different host specificities.</title>
        <authorList>
            <person name="Martinu J."/>
            <person name="Tarabai H."/>
            <person name="Stefka J."/>
            <person name="Hypsa V."/>
        </authorList>
    </citation>
    <scope>NUCLEOTIDE SEQUENCE [LARGE SCALE GENOMIC DNA]</scope>
    <source>
        <strain evidence="3">HR10_N</strain>
    </source>
</reference>
<dbReference type="Pfam" id="PF00431">
    <property type="entry name" value="CUB"/>
    <property type="match status" value="1"/>
</dbReference>
<protein>
    <recommendedName>
        <fullName evidence="2">CUB domain-containing protein</fullName>
    </recommendedName>
</protein>
<dbReference type="AlphaFoldDB" id="A0AAN8NWF1"/>
<dbReference type="Gene3D" id="2.60.120.290">
    <property type="entry name" value="Spermadhesin, CUB domain"/>
    <property type="match status" value="1"/>
</dbReference>
<comment type="caution">
    <text evidence="3">The sequence shown here is derived from an EMBL/GenBank/DDBJ whole genome shotgun (WGS) entry which is preliminary data.</text>
</comment>
<evidence type="ECO:0000313" key="4">
    <source>
        <dbReference type="Proteomes" id="UP001372834"/>
    </source>
</evidence>
<keyword evidence="1" id="KW-1015">Disulfide bond</keyword>
<gene>
    <name evidence="3" type="ORF">RUM43_014814</name>
</gene>